<dbReference type="GO" id="GO:0005200">
    <property type="term" value="F:structural constituent of cytoskeleton"/>
    <property type="evidence" value="ECO:0007669"/>
    <property type="project" value="InterPro"/>
</dbReference>
<dbReference type="KEGG" id="emc:129335784"/>
<feature type="compositionally biased region" description="Polar residues" evidence="3">
    <location>
        <begin position="8"/>
        <end position="20"/>
    </location>
</feature>
<dbReference type="Pfam" id="PF02422">
    <property type="entry name" value="Keratin"/>
    <property type="match status" value="3"/>
</dbReference>
<feature type="region of interest" description="Disordered" evidence="3">
    <location>
        <begin position="1"/>
        <end position="20"/>
    </location>
</feature>
<feature type="region of interest" description="Disordered" evidence="3">
    <location>
        <begin position="331"/>
        <end position="369"/>
    </location>
</feature>
<organism evidence="4 5">
    <name type="scientific">Eublepharis macularius</name>
    <name type="common">Leopard gecko</name>
    <name type="synonym">Cyrtodactylus macularius</name>
    <dbReference type="NCBI Taxonomy" id="481883"/>
    <lineage>
        <taxon>Eukaryota</taxon>
        <taxon>Metazoa</taxon>
        <taxon>Chordata</taxon>
        <taxon>Craniata</taxon>
        <taxon>Vertebrata</taxon>
        <taxon>Euteleostomi</taxon>
        <taxon>Lepidosauria</taxon>
        <taxon>Squamata</taxon>
        <taxon>Bifurcata</taxon>
        <taxon>Gekkota</taxon>
        <taxon>Eublepharidae</taxon>
        <taxon>Eublepharinae</taxon>
        <taxon>Eublepharis</taxon>
    </lineage>
</organism>
<dbReference type="GeneID" id="129335784"/>
<dbReference type="PANTHER" id="PTHR31203:SF1">
    <property type="entry name" value="BETA-KERATIN-RELATED PROTEIN-RELATED"/>
    <property type="match status" value="1"/>
</dbReference>
<reference evidence="5" key="1">
    <citation type="submission" date="2025-08" db="UniProtKB">
        <authorList>
            <consortium name="RefSeq"/>
        </authorList>
    </citation>
    <scope>IDENTIFICATION</scope>
    <source>
        <tissue evidence="5">Blood</tissue>
    </source>
</reference>
<evidence type="ECO:0000256" key="1">
    <source>
        <dbReference type="ARBA" id="ARBA00008702"/>
    </source>
</evidence>
<evidence type="ECO:0000256" key="3">
    <source>
        <dbReference type="SAM" id="MobiDB-lite"/>
    </source>
</evidence>
<dbReference type="AlphaFoldDB" id="A0AA97JXB5"/>
<protein>
    <submittedName>
        <fullName evidence="5">Uncharacterized protein LOC129335784 isoform X1</fullName>
    </submittedName>
</protein>
<keyword evidence="4" id="KW-1185">Reference proteome</keyword>
<evidence type="ECO:0000256" key="2">
    <source>
        <dbReference type="ARBA" id="ARBA00022744"/>
    </source>
</evidence>
<dbReference type="Proteomes" id="UP001190640">
    <property type="component" value="Chromosome 1"/>
</dbReference>
<keyword evidence="2" id="KW-0416">Keratin</keyword>
<feature type="compositionally biased region" description="Polar residues" evidence="3">
    <location>
        <begin position="342"/>
        <end position="369"/>
    </location>
</feature>
<accession>A0AA97JXB5</accession>
<evidence type="ECO:0000313" key="4">
    <source>
        <dbReference type="Proteomes" id="UP001190640"/>
    </source>
</evidence>
<proteinExistence type="inferred from homology"/>
<sequence length="369" mass="38436">MHWDKQARSSSLHPRKMSNSGVKCVTTPCVTSCPDAKVVIHPPPLVLTLPGLILATSPSKTLVETETACLTNGSDGCSTALVTKSSGPRALCGSTPCCISTTPDSQMVIKPPPVCITIPGAVLTSYPNECLIATSQPCIPAGSKPPAITRSASVTDGPIVSAPLSRSTSVPCELNSPSKCVTQGPGSKVVIYPPPIELIIPGPVLEIAAEECAVEVHNPCDNTCAITSGEQSEVKALTARANSCTEVCGLMGASSCVSQGPEMKITIQPPPIAVDLPGPILQVFPEECKVETLSPCAPPETPALSESSFAALTSGDTSLCTIKRPLPDVRRPPRPWAEMYSRSITPRSLTTGPSQTPKHRNSFSSASCY</sequence>
<dbReference type="RefSeq" id="XP_054844554.1">
    <property type="nucleotide sequence ID" value="XM_054988579.1"/>
</dbReference>
<dbReference type="InterPro" id="IPR003461">
    <property type="entry name" value="Keratin"/>
</dbReference>
<evidence type="ECO:0000313" key="5">
    <source>
        <dbReference type="RefSeq" id="XP_054844554.1"/>
    </source>
</evidence>
<dbReference type="GO" id="GO:0005882">
    <property type="term" value="C:intermediate filament"/>
    <property type="evidence" value="ECO:0007669"/>
    <property type="project" value="UniProtKB-KW"/>
</dbReference>
<dbReference type="PANTHER" id="PTHR31203">
    <property type="entry name" value="BETA-KERATIN-RELATED PROTEIN-RELATED"/>
    <property type="match status" value="1"/>
</dbReference>
<gene>
    <name evidence="5" type="primary">LOC129335784</name>
</gene>
<name>A0AA97JXB5_EUBMA</name>
<comment type="similarity">
    <text evidence="1">Belongs to the avian keratin family.</text>
</comment>